<dbReference type="PANTHER" id="PTHR31659">
    <property type="entry name" value="PROTEIN: UPF0503-LIKE PROTEIN, PUTATIVE (DUF740)-RELATED"/>
    <property type="match status" value="1"/>
</dbReference>
<dbReference type="EnsemblPlants" id="Kaladp0053s0426.1.v1.1">
    <property type="protein sequence ID" value="Kaladp0053s0426.1.v1.1.CDS.1"/>
    <property type="gene ID" value="Kaladp0053s0426.v1.1"/>
</dbReference>
<accession>A0A7N0U490</accession>
<dbReference type="AlphaFoldDB" id="A0A7N0U490"/>
<dbReference type="InterPro" id="IPR008004">
    <property type="entry name" value="OCTOPUS-like"/>
</dbReference>
<evidence type="ECO:0000313" key="2">
    <source>
        <dbReference type="EnsemblPlants" id="Kaladp0053s0426.1.v1.1.CDS.1"/>
    </source>
</evidence>
<sequence length="499" mass="53890">MNVSRPKSSNHSLVSSRFAACHRHPGEPVTGFCATCLSERLAGLDTTGVKAVFEAGQSSNAGHGGAELSRSKSCSHGRGGFVGVIGTVEPRRKSCDVRARNSLSSLLGIDNGDGDFGVGKGGGFVVVDEGVSGVALGEMGEVGVSKIRVLDEEGETQIGGDGDEEWRTMKEHLDLECRSQKGASKGRDFKNIAGRIWVAAASGLSNKLQKWRQKQKARMPRNGNANGGVEVVNAMEAARMNVREAQSEVGDYGFGRLSCDTDPRYYSIDVGRASVDCPPRFSLDGYLMGRSWVHRPNQMVAVVEDDDHCVENVNIIKGNEIDKSPGGSEQTRDYYGEDLTLTRRRRSLCRSSSRRASSVEIDELRAISNARVSPATVGLFHGGKVLFTNNRVNMPSLSTIKTGRAERAEPSDYASNGAPSIFEDESNNKEQIKKVAGWRKAWTNWGLSKNQIESKFKLACEDDEAADKITSSGTQVSSSSSSSITFGSSGSYLHSYSHR</sequence>
<organism evidence="2 3">
    <name type="scientific">Kalanchoe fedtschenkoi</name>
    <name type="common">Lavender scallops</name>
    <name type="synonym">South American air plant</name>
    <dbReference type="NCBI Taxonomy" id="63787"/>
    <lineage>
        <taxon>Eukaryota</taxon>
        <taxon>Viridiplantae</taxon>
        <taxon>Streptophyta</taxon>
        <taxon>Embryophyta</taxon>
        <taxon>Tracheophyta</taxon>
        <taxon>Spermatophyta</taxon>
        <taxon>Magnoliopsida</taxon>
        <taxon>eudicotyledons</taxon>
        <taxon>Gunneridae</taxon>
        <taxon>Pentapetalae</taxon>
        <taxon>Saxifragales</taxon>
        <taxon>Crassulaceae</taxon>
        <taxon>Kalanchoe</taxon>
    </lineage>
</organism>
<dbReference type="Pfam" id="PF05340">
    <property type="entry name" value="DUF740"/>
    <property type="match status" value="2"/>
</dbReference>
<reference evidence="2" key="1">
    <citation type="submission" date="2021-01" db="UniProtKB">
        <authorList>
            <consortium name="EnsemblPlants"/>
        </authorList>
    </citation>
    <scope>IDENTIFICATION</scope>
</reference>
<feature type="compositionally biased region" description="Low complexity" evidence="1">
    <location>
        <begin position="470"/>
        <end position="499"/>
    </location>
</feature>
<feature type="region of interest" description="Disordered" evidence="1">
    <location>
        <begin position="402"/>
        <end position="422"/>
    </location>
</feature>
<name>A0A7N0U490_KALFE</name>
<evidence type="ECO:0000256" key="1">
    <source>
        <dbReference type="SAM" id="MobiDB-lite"/>
    </source>
</evidence>
<dbReference type="PANTHER" id="PTHR31659:SF0">
    <property type="entry name" value="EMB|CAB61945.1"/>
    <property type="match status" value="1"/>
</dbReference>
<dbReference type="Proteomes" id="UP000594263">
    <property type="component" value="Unplaced"/>
</dbReference>
<evidence type="ECO:0000313" key="3">
    <source>
        <dbReference type="Proteomes" id="UP000594263"/>
    </source>
</evidence>
<feature type="region of interest" description="Disordered" evidence="1">
    <location>
        <begin position="467"/>
        <end position="499"/>
    </location>
</feature>
<protein>
    <submittedName>
        <fullName evidence="2">Uncharacterized protein</fullName>
    </submittedName>
</protein>
<dbReference type="Gramene" id="Kaladp0053s0426.1.v1.1">
    <property type="protein sequence ID" value="Kaladp0053s0426.1.v1.1.CDS.1"/>
    <property type="gene ID" value="Kaladp0053s0426.v1.1"/>
</dbReference>
<proteinExistence type="predicted"/>
<keyword evidence="3" id="KW-1185">Reference proteome</keyword>